<evidence type="ECO:0000313" key="1">
    <source>
        <dbReference type="EMBL" id="KUG21140.1"/>
    </source>
</evidence>
<reference evidence="1" key="1">
    <citation type="journal article" date="2015" name="Proc. Natl. Acad. Sci. U.S.A.">
        <title>Networks of energetic and metabolic interactions define dynamics in microbial communities.</title>
        <authorList>
            <person name="Embree M."/>
            <person name="Liu J.K."/>
            <person name="Al-Bassam M.M."/>
            <person name="Zengler K."/>
        </authorList>
    </citation>
    <scope>NUCLEOTIDE SEQUENCE</scope>
</reference>
<dbReference type="EMBL" id="LNQE01001098">
    <property type="protein sequence ID" value="KUG21140.1"/>
    <property type="molecule type" value="Genomic_DNA"/>
</dbReference>
<name>A0A0W8FJY4_9ZZZZ</name>
<organism evidence="1">
    <name type="scientific">hydrocarbon metagenome</name>
    <dbReference type="NCBI Taxonomy" id="938273"/>
    <lineage>
        <taxon>unclassified sequences</taxon>
        <taxon>metagenomes</taxon>
        <taxon>ecological metagenomes</taxon>
    </lineage>
</organism>
<gene>
    <name evidence="1" type="ORF">ASZ90_009131</name>
</gene>
<comment type="caution">
    <text evidence="1">The sequence shown here is derived from an EMBL/GenBank/DDBJ whole genome shotgun (WGS) entry which is preliminary data.</text>
</comment>
<dbReference type="AlphaFoldDB" id="A0A0W8FJY4"/>
<protein>
    <submittedName>
        <fullName evidence="1">Uncharacterized protein</fullName>
    </submittedName>
</protein>
<accession>A0A0W8FJY4</accession>
<proteinExistence type="predicted"/>
<sequence length="41" mass="4992">MEDNGADRITDQVQRINHIINQLDERWAESRKLSSFWRKYA</sequence>